<name>A0A660SEB0_UNCW3</name>
<evidence type="ECO:0000259" key="1">
    <source>
        <dbReference type="Pfam" id="PF18962"/>
    </source>
</evidence>
<proteinExistence type="predicted"/>
<evidence type="ECO:0000313" key="2">
    <source>
        <dbReference type="EMBL" id="RKX69017.1"/>
    </source>
</evidence>
<dbReference type="Pfam" id="PF18962">
    <property type="entry name" value="Por_Secre_tail"/>
    <property type="match status" value="1"/>
</dbReference>
<dbReference type="Proteomes" id="UP000268469">
    <property type="component" value="Unassembled WGS sequence"/>
</dbReference>
<evidence type="ECO:0000313" key="3">
    <source>
        <dbReference type="Proteomes" id="UP000268469"/>
    </source>
</evidence>
<sequence length="272" mass="30593">MEFLIGSAPPEGGQWAYQLRIFEAVGNDSYGVSYLSDIIYRPKFLGAGASSHTGDIDCDGEGEVIWAIQDNWYVYKAFGNNDFRRIFTAYPSYSWHKETAIYVYDLNGNGDTVEIKWQTFNPPGCDSLTLFFSADSGYTYDTIVTGIPNSDTTYHWVVPDTLSDECMLMIWAYGPAVGWDFTDSTFAIEAGISEQKSHRFKGLKIYPNPSFGPINLDLPSEVINLTLFDASGRLIYQFSPSPQLQLTLPPGIYFLKIRTPSDIRIEKLVVVR</sequence>
<reference evidence="2 3" key="1">
    <citation type="submission" date="2018-06" db="EMBL/GenBank/DDBJ databases">
        <title>Extensive metabolic versatility and redundancy in microbially diverse, dynamic hydrothermal sediments.</title>
        <authorList>
            <person name="Dombrowski N."/>
            <person name="Teske A."/>
            <person name="Baker B.J."/>
        </authorList>
    </citation>
    <scope>NUCLEOTIDE SEQUENCE [LARGE SCALE GENOMIC DNA]</scope>
    <source>
        <strain evidence="2">B36_G15</strain>
    </source>
</reference>
<protein>
    <recommendedName>
        <fullName evidence="1">Secretion system C-terminal sorting domain-containing protein</fullName>
    </recommendedName>
</protein>
<dbReference type="InterPro" id="IPR026444">
    <property type="entry name" value="Secre_tail"/>
</dbReference>
<dbReference type="InterPro" id="IPR028994">
    <property type="entry name" value="Integrin_alpha_N"/>
</dbReference>
<accession>A0A660SEB0</accession>
<feature type="domain" description="Secretion system C-terminal sorting" evidence="1">
    <location>
        <begin position="205"/>
        <end position="270"/>
    </location>
</feature>
<dbReference type="SUPFAM" id="SSF69318">
    <property type="entry name" value="Integrin alpha N-terminal domain"/>
    <property type="match status" value="1"/>
</dbReference>
<comment type="caution">
    <text evidence="2">The sequence shown here is derived from an EMBL/GenBank/DDBJ whole genome shotgun (WGS) entry which is preliminary data.</text>
</comment>
<dbReference type="EMBL" id="QNBE01000112">
    <property type="protein sequence ID" value="RKX69017.1"/>
    <property type="molecule type" value="Genomic_DNA"/>
</dbReference>
<dbReference type="NCBIfam" id="TIGR04183">
    <property type="entry name" value="Por_Secre_tail"/>
    <property type="match status" value="1"/>
</dbReference>
<organism evidence="2 3">
    <name type="scientific">candidate division WOR-3 bacterium</name>
    <dbReference type="NCBI Taxonomy" id="2052148"/>
    <lineage>
        <taxon>Bacteria</taxon>
        <taxon>Bacteria division WOR-3</taxon>
    </lineage>
</organism>
<dbReference type="AlphaFoldDB" id="A0A660SEB0"/>
<gene>
    <name evidence="2" type="ORF">DRP53_09425</name>
</gene>